<dbReference type="PANTHER" id="PTHR46143:SF1">
    <property type="entry name" value="CALPAIN-7"/>
    <property type="match status" value="1"/>
</dbReference>
<name>S9VD46_9TRYP</name>
<sequence length="731" mass="80535">MLINGMTRMVTIDDRLPANPHYDHVLCAHSRDPTELWVSLMEKAFLKVSDGSYNFPSSSDSDLYKLCGWLPEAMDFADKDFNSEFEWSRMARDYGRGAVLLTISAGSEQRTRLERVQLVAHHAYAVLDLREVEGRRVLLVQNPWSKLSWSGPLSHTDKSPEAAKIREAFAVTEDVTNRGVFCIAWEDALRYFDRCFLSWNPYLLYPTPDGLSRRPTRLACHGTFAYTLSVGQMPQLHIGVVKAPRRQRMHLVFSRHVSNAKDVHLESDENDNTVPYVSLKVYDITEYPSIAQSIGGSCVFGMCYCRRLASSSDISVRMQPLNSVAYRKAASWLTSFDCPAGTSNLLVVVTRLGSPVKEPFNFTVTLHTELEQMRLPVLPQAGDAAAAATGSLMESANLTAGNLNAGVYMHLIPKTCLRCTTAVTGSFAKGKSCGGRMDGNTYVYNPQYVLTLTRPSMVSVRLSLPECDKLQLQLMQKWPPRDERVKAAKVPFGLRIGNGTSDASFIMRSRVYTYGGAVLDSALPCTLERDASKLLGDRQVKETQNGQPMRCLPPLPAGDYVVVPSLWERGVPASYELVVETTEAHTLRPLPEEGEGWNAVTVSGQLLQGGHLRSTTAPLQLQKSDAVFQCSKIAVSLAAKGLLTCRLFVVGGDAETESERTYVNVSLFVESDPATMQMVASSGHYSAGGVALPITLVERQGLLVVSAHPPSKNKYRLRLYSNVGLTAALTV</sequence>
<dbReference type="InterPro" id="IPR038765">
    <property type="entry name" value="Papain-like_cys_pep_sf"/>
</dbReference>
<dbReference type="InterPro" id="IPR051297">
    <property type="entry name" value="PalB/RIM13"/>
</dbReference>
<dbReference type="SUPFAM" id="SSF54001">
    <property type="entry name" value="Cysteine proteinases"/>
    <property type="match status" value="1"/>
</dbReference>
<dbReference type="Proteomes" id="UP000015354">
    <property type="component" value="Unassembled WGS sequence"/>
</dbReference>
<dbReference type="Gene3D" id="3.90.70.10">
    <property type="entry name" value="Cysteine proteinases"/>
    <property type="match status" value="1"/>
</dbReference>
<accession>S9VD46</accession>
<dbReference type="EMBL" id="ATMH01008731">
    <property type="protein sequence ID" value="EPY21015.1"/>
    <property type="molecule type" value="Genomic_DNA"/>
</dbReference>
<evidence type="ECO:0000256" key="1">
    <source>
        <dbReference type="ARBA" id="ARBA00022670"/>
    </source>
</evidence>
<dbReference type="InterPro" id="IPR036213">
    <property type="entry name" value="Calpain_III_sf"/>
</dbReference>
<dbReference type="GO" id="GO:0004198">
    <property type="term" value="F:calcium-dependent cysteine-type endopeptidase activity"/>
    <property type="evidence" value="ECO:0007669"/>
    <property type="project" value="InterPro"/>
</dbReference>
<keyword evidence="1" id="KW-0645">Protease</keyword>
<proteinExistence type="predicted"/>
<dbReference type="GO" id="GO:0006508">
    <property type="term" value="P:proteolysis"/>
    <property type="evidence" value="ECO:0007669"/>
    <property type="project" value="UniProtKB-KW"/>
</dbReference>
<reference evidence="6 7" key="1">
    <citation type="journal article" date="2013" name="PLoS ONE">
        <title>Predicting the Proteins of Angomonas deanei, Strigomonas culicis and Their Respective Endosymbionts Reveals New Aspects of the Trypanosomatidae Family.</title>
        <authorList>
            <person name="Motta M.C."/>
            <person name="Martins A.C."/>
            <person name="de Souza S.S."/>
            <person name="Catta-Preta C.M."/>
            <person name="Silva R."/>
            <person name="Klein C.C."/>
            <person name="de Almeida L.G."/>
            <person name="de Lima Cunha O."/>
            <person name="Ciapina L.P."/>
            <person name="Brocchi M."/>
            <person name="Colabardini A.C."/>
            <person name="de Araujo Lima B."/>
            <person name="Machado C.R."/>
            <person name="de Almeida Soares C.M."/>
            <person name="Probst C.M."/>
            <person name="de Menezes C.B."/>
            <person name="Thompson C.E."/>
            <person name="Bartholomeu D.C."/>
            <person name="Gradia D.F."/>
            <person name="Pavoni D.P."/>
            <person name="Grisard E.C."/>
            <person name="Fantinatti-Garboggini F."/>
            <person name="Marchini F.K."/>
            <person name="Rodrigues-Luiz G.F."/>
            <person name="Wagner G."/>
            <person name="Goldman G.H."/>
            <person name="Fietto J.L."/>
            <person name="Elias M.C."/>
            <person name="Goldman M.H."/>
            <person name="Sagot M.F."/>
            <person name="Pereira M."/>
            <person name="Stoco P.H."/>
            <person name="de Mendonca-Neto R.P."/>
            <person name="Teixeira S.M."/>
            <person name="Maciel T.E."/>
            <person name="de Oliveira Mendes T.A."/>
            <person name="Urmenyi T.P."/>
            <person name="de Souza W."/>
            <person name="Schenkman S."/>
            <person name="de Vasconcelos A.T."/>
        </authorList>
    </citation>
    <scope>NUCLEOTIDE SEQUENCE [LARGE SCALE GENOMIC DNA]</scope>
</reference>
<evidence type="ECO:0000256" key="3">
    <source>
        <dbReference type="ARBA" id="ARBA00022807"/>
    </source>
</evidence>
<gene>
    <name evidence="6" type="ORF">STCU_08731</name>
</gene>
<comment type="caution">
    <text evidence="6">The sequence shown here is derived from an EMBL/GenBank/DDBJ whole genome shotgun (WGS) entry which is preliminary data.</text>
</comment>
<evidence type="ECO:0000256" key="2">
    <source>
        <dbReference type="ARBA" id="ARBA00022801"/>
    </source>
</evidence>
<dbReference type="Gene3D" id="2.60.120.380">
    <property type="match status" value="1"/>
</dbReference>
<dbReference type="SUPFAM" id="SSF49758">
    <property type="entry name" value="Calpain large subunit, middle domain (domain III)"/>
    <property type="match status" value="1"/>
</dbReference>
<keyword evidence="3" id="KW-0788">Thiol protease</keyword>
<organism evidence="6 7">
    <name type="scientific">Strigomonas culicis</name>
    <dbReference type="NCBI Taxonomy" id="28005"/>
    <lineage>
        <taxon>Eukaryota</taxon>
        <taxon>Discoba</taxon>
        <taxon>Euglenozoa</taxon>
        <taxon>Kinetoplastea</taxon>
        <taxon>Metakinetoplastina</taxon>
        <taxon>Trypanosomatida</taxon>
        <taxon>Trypanosomatidae</taxon>
        <taxon>Strigomonadinae</taxon>
        <taxon>Strigomonas</taxon>
    </lineage>
</organism>
<dbReference type="PANTHER" id="PTHR46143">
    <property type="entry name" value="CALPAIN-7"/>
    <property type="match status" value="1"/>
</dbReference>
<evidence type="ECO:0000313" key="7">
    <source>
        <dbReference type="Proteomes" id="UP000015354"/>
    </source>
</evidence>
<comment type="caution">
    <text evidence="4">Lacks conserved residue(s) required for the propagation of feature annotation.</text>
</comment>
<dbReference type="PROSITE" id="PS50203">
    <property type="entry name" value="CALPAIN_CAT"/>
    <property type="match status" value="1"/>
</dbReference>
<dbReference type="Pfam" id="PF00648">
    <property type="entry name" value="Peptidase_C2"/>
    <property type="match status" value="1"/>
</dbReference>
<dbReference type="OrthoDB" id="167576at2759"/>
<evidence type="ECO:0000256" key="4">
    <source>
        <dbReference type="PROSITE-ProRule" id="PRU00239"/>
    </source>
</evidence>
<keyword evidence="2" id="KW-0378">Hydrolase</keyword>
<dbReference type="SMART" id="SM00230">
    <property type="entry name" value="CysPc"/>
    <property type="match status" value="1"/>
</dbReference>
<evidence type="ECO:0000259" key="5">
    <source>
        <dbReference type="PROSITE" id="PS50203"/>
    </source>
</evidence>
<keyword evidence="7" id="KW-1185">Reference proteome</keyword>
<dbReference type="InterPro" id="IPR001300">
    <property type="entry name" value="Peptidase_C2_calpain_cat"/>
</dbReference>
<protein>
    <submittedName>
        <fullName evidence="6">Calpain-like protein</fullName>
    </submittedName>
</protein>
<evidence type="ECO:0000313" key="6">
    <source>
        <dbReference type="EMBL" id="EPY21015.1"/>
    </source>
</evidence>
<dbReference type="AlphaFoldDB" id="S9VD46"/>
<feature type="domain" description="Calpain catalytic" evidence="5">
    <location>
        <begin position="1"/>
        <end position="201"/>
    </location>
</feature>